<dbReference type="GO" id="GO:0016020">
    <property type="term" value="C:membrane"/>
    <property type="evidence" value="ECO:0007669"/>
    <property type="project" value="UniProtKB-SubCell"/>
</dbReference>
<dbReference type="InterPro" id="IPR046483">
    <property type="entry name" value="DUF6576"/>
</dbReference>
<feature type="transmembrane region" description="Helical" evidence="5">
    <location>
        <begin position="76"/>
        <end position="95"/>
    </location>
</feature>
<evidence type="ECO:0000259" key="7">
    <source>
        <dbReference type="Pfam" id="PF20216"/>
    </source>
</evidence>
<dbReference type="GO" id="GO:0004252">
    <property type="term" value="F:serine-type endopeptidase activity"/>
    <property type="evidence" value="ECO:0007669"/>
    <property type="project" value="InterPro"/>
</dbReference>
<evidence type="ECO:0000256" key="2">
    <source>
        <dbReference type="ARBA" id="ARBA00022692"/>
    </source>
</evidence>
<proteinExistence type="predicted"/>
<dbReference type="Proteomes" id="UP000031594">
    <property type="component" value="Unassembled WGS sequence"/>
</dbReference>
<sequence>MNMPYWSNEQSGEPLFWVKNRPVYVTGVLILAHCVCFIIGVFAAALDFSSWFVELSFNTRAVLLHTKLWQLLTYPWVHTPSLAFALDMLVLYWFGHDVEHVLGRLKYLLLYFSLIFLPAVFSLGLSAIDPTIRGVMNGSDLIHFSLFIAYTCLFPSSELFLGIKAKWVAIIFLALFSLIDIASKSWIHLFWCWSSVAIATYSILGRKIFQYLPSFKIGMAKRKTQKPKAPESSSIYNKKKTEEDETIDAILDKIAKSGIGSLTKSERAALERARIALLKKDQKK</sequence>
<dbReference type="Proteomes" id="UP000315925">
    <property type="component" value="Chromosome"/>
</dbReference>
<dbReference type="KEGG" id="mkc:kam1_1376"/>
<feature type="transmembrane region" description="Helical" evidence="5">
    <location>
        <begin position="107"/>
        <end position="128"/>
    </location>
</feature>
<dbReference type="OrthoDB" id="186055at2"/>
<evidence type="ECO:0000313" key="8">
    <source>
        <dbReference type="EMBL" id="KIE59416.1"/>
    </source>
</evidence>
<evidence type="ECO:0000256" key="5">
    <source>
        <dbReference type="SAM" id="Phobius"/>
    </source>
</evidence>
<evidence type="ECO:0000313" key="9">
    <source>
        <dbReference type="EMBL" id="QDQ42600.1"/>
    </source>
</evidence>
<gene>
    <name evidence="8" type="ORF">A946_01615</name>
    <name evidence="9" type="ORF">kam1_1376</name>
</gene>
<dbReference type="PANTHER" id="PTHR43066">
    <property type="entry name" value="RHOMBOID-RELATED PROTEIN"/>
    <property type="match status" value="1"/>
</dbReference>
<feature type="transmembrane region" description="Helical" evidence="5">
    <location>
        <begin position="134"/>
        <end position="154"/>
    </location>
</feature>
<dbReference type="RefSeq" id="WP_039720812.1">
    <property type="nucleotide sequence ID" value="NZ_CP037899.1"/>
</dbReference>
<organism evidence="9 11">
    <name type="scientific">Methylacidiphilum kamchatkense Kam1</name>
    <dbReference type="NCBI Taxonomy" id="1202785"/>
    <lineage>
        <taxon>Bacteria</taxon>
        <taxon>Pseudomonadati</taxon>
        <taxon>Verrucomicrobiota</taxon>
        <taxon>Methylacidiphilae</taxon>
        <taxon>Methylacidiphilales</taxon>
        <taxon>Methylacidiphilaceae</taxon>
        <taxon>Methylacidiphilum (ex Ratnadevi et al. 2023)</taxon>
    </lineage>
</organism>
<reference evidence="8 10" key="1">
    <citation type="submission" date="2014-08" db="EMBL/GenBank/DDBJ databases">
        <title>Methylacidiphilum kamchatkense strain Kam1 draft genome sequence.</title>
        <authorList>
            <person name="Birkeland N.-K."/>
            <person name="Erikstad H.A."/>
        </authorList>
    </citation>
    <scope>NUCLEOTIDE SEQUENCE [LARGE SCALE GENOMIC DNA]</scope>
    <source>
        <strain evidence="8 10">Kam1</strain>
    </source>
</reference>
<dbReference type="EMBL" id="CP037899">
    <property type="protein sequence ID" value="QDQ42600.1"/>
    <property type="molecule type" value="Genomic_DNA"/>
</dbReference>
<feature type="domain" description="Peptidase S54 rhomboid" evidence="6">
    <location>
        <begin position="66"/>
        <end position="180"/>
    </location>
</feature>
<dbReference type="Pfam" id="PF20216">
    <property type="entry name" value="DUF6576"/>
    <property type="match status" value="1"/>
</dbReference>
<dbReference type="AlphaFoldDB" id="A0A0C1RWW2"/>
<feature type="transmembrane region" description="Helical" evidence="5">
    <location>
        <begin position="185"/>
        <end position="204"/>
    </location>
</feature>
<evidence type="ECO:0000313" key="11">
    <source>
        <dbReference type="Proteomes" id="UP000315925"/>
    </source>
</evidence>
<keyword evidence="3 5" id="KW-1133">Transmembrane helix</keyword>
<feature type="domain" description="DUF6576" evidence="7">
    <location>
        <begin position="236"/>
        <end position="272"/>
    </location>
</feature>
<dbReference type="InterPro" id="IPR035952">
    <property type="entry name" value="Rhomboid-like_sf"/>
</dbReference>
<dbReference type="SUPFAM" id="SSF144091">
    <property type="entry name" value="Rhomboid-like"/>
    <property type="match status" value="1"/>
</dbReference>
<dbReference type="STRING" id="1202785.A946_01615"/>
<dbReference type="InterPro" id="IPR022764">
    <property type="entry name" value="Peptidase_S54_rhomboid_dom"/>
</dbReference>
<protein>
    <submittedName>
        <fullName evidence="8">Peptidase</fullName>
    </submittedName>
    <submittedName>
        <fullName evidence="9">Rhomboid family protein</fullName>
    </submittedName>
</protein>
<name>A0A0C1RWW2_9BACT</name>
<evidence type="ECO:0000259" key="6">
    <source>
        <dbReference type="Pfam" id="PF01694"/>
    </source>
</evidence>
<dbReference type="Gene3D" id="1.20.1540.10">
    <property type="entry name" value="Rhomboid-like"/>
    <property type="match status" value="1"/>
</dbReference>
<reference evidence="9" key="2">
    <citation type="journal article" date="2019" name="BMC Genomics">
        <title>Complete genome sequence analysis of the thermoacidophilic verrucomicrobial methanotroph 'Candidatus Methylacidiphilum kamchatkense' strain Kam1 and comparison with its closest relatives.</title>
        <authorList>
            <person name="Kruse T."/>
            <person name="Ratnadevi C.M."/>
            <person name="Erikstad H.A."/>
            <person name="Birkeland N.K."/>
        </authorList>
    </citation>
    <scope>NUCLEOTIDE SEQUENCE</scope>
    <source>
        <strain evidence="9">Kam1</strain>
    </source>
</reference>
<keyword evidence="10" id="KW-1185">Reference proteome</keyword>
<dbReference type="Pfam" id="PF01694">
    <property type="entry name" value="Rhomboid"/>
    <property type="match status" value="1"/>
</dbReference>
<feature type="transmembrane region" description="Helical" evidence="5">
    <location>
        <begin position="23"/>
        <end position="46"/>
    </location>
</feature>
<comment type="subcellular location">
    <subcellularLocation>
        <location evidence="1">Membrane</location>
        <topology evidence="1">Multi-pass membrane protein</topology>
    </subcellularLocation>
</comment>
<feature type="transmembrane region" description="Helical" evidence="5">
    <location>
        <begin position="161"/>
        <end position="179"/>
    </location>
</feature>
<evidence type="ECO:0000256" key="3">
    <source>
        <dbReference type="ARBA" id="ARBA00022989"/>
    </source>
</evidence>
<evidence type="ECO:0000313" key="10">
    <source>
        <dbReference type="Proteomes" id="UP000031594"/>
    </source>
</evidence>
<keyword evidence="4 5" id="KW-0472">Membrane</keyword>
<keyword evidence="2 5" id="KW-0812">Transmembrane</keyword>
<dbReference type="EMBL" id="JQNX01000001">
    <property type="protein sequence ID" value="KIE59416.1"/>
    <property type="molecule type" value="Genomic_DNA"/>
</dbReference>
<accession>A0A0C1RWW2</accession>
<dbReference type="PANTHER" id="PTHR43066:SF11">
    <property type="entry name" value="PEPTIDASE S54 RHOMBOID DOMAIN-CONTAINING PROTEIN"/>
    <property type="match status" value="1"/>
</dbReference>
<evidence type="ECO:0000256" key="1">
    <source>
        <dbReference type="ARBA" id="ARBA00004141"/>
    </source>
</evidence>
<reference evidence="11" key="3">
    <citation type="submission" date="2019-03" db="EMBL/GenBank/DDBJ databases">
        <title>Complete genome of Methylacidiphilum kamchatkense Kam1.</title>
        <authorList>
            <person name="Kruse T."/>
            <person name="Murarilal Ratnadevi C."/>
            <person name="Erikstad H.-A."/>
            <person name="Birkeland N.-K."/>
        </authorList>
    </citation>
    <scope>NUCLEOTIDE SEQUENCE [LARGE SCALE GENOMIC DNA]</scope>
    <source>
        <strain evidence="11">kam1</strain>
    </source>
</reference>
<evidence type="ECO:0000256" key="4">
    <source>
        <dbReference type="ARBA" id="ARBA00023136"/>
    </source>
</evidence>